<accession>A0A7C5QA29</accession>
<proteinExistence type="predicted"/>
<dbReference type="InterPro" id="IPR046357">
    <property type="entry name" value="PPIase_dom_sf"/>
</dbReference>
<gene>
    <name evidence="7" type="ORF">ENJ61_06385</name>
</gene>
<name>A0A7C5QA29_AQUAO</name>
<dbReference type="AlphaFoldDB" id="A0A7C5QA29"/>
<evidence type="ECO:0000256" key="1">
    <source>
        <dbReference type="ARBA" id="ARBA00000971"/>
    </source>
</evidence>
<dbReference type="SUPFAM" id="SSF109998">
    <property type="entry name" value="Triger factor/SurA peptide-binding domain-like"/>
    <property type="match status" value="1"/>
</dbReference>
<dbReference type="Gene3D" id="3.10.50.40">
    <property type="match status" value="1"/>
</dbReference>
<dbReference type="InterPro" id="IPR027304">
    <property type="entry name" value="Trigger_fact/SurA_dom_sf"/>
</dbReference>
<comment type="caution">
    <text evidence="7">The sequence shown here is derived from an EMBL/GenBank/DDBJ whole genome shotgun (WGS) entry which is preliminary data.</text>
</comment>
<dbReference type="Pfam" id="PF13145">
    <property type="entry name" value="Rotamase_2"/>
    <property type="match status" value="1"/>
</dbReference>
<organism evidence="7">
    <name type="scientific">Aquifex aeolicus</name>
    <dbReference type="NCBI Taxonomy" id="63363"/>
    <lineage>
        <taxon>Bacteria</taxon>
        <taxon>Pseudomonadati</taxon>
        <taxon>Aquificota</taxon>
        <taxon>Aquificia</taxon>
        <taxon>Aquificales</taxon>
        <taxon>Aquificaceae</taxon>
        <taxon>Aquifex</taxon>
    </lineage>
</organism>
<keyword evidence="4" id="KW-0697">Rotamase</keyword>
<dbReference type="GO" id="GO:0003755">
    <property type="term" value="F:peptidyl-prolyl cis-trans isomerase activity"/>
    <property type="evidence" value="ECO:0007669"/>
    <property type="project" value="UniProtKB-KW"/>
</dbReference>
<dbReference type="InterPro" id="IPR050245">
    <property type="entry name" value="PrsA_foldase"/>
</dbReference>
<feature type="domain" description="PpiC" evidence="6">
    <location>
        <begin position="125"/>
        <end position="239"/>
    </location>
</feature>
<evidence type="ECO:0000259" key="6">
    <source>
        <dbReference type="Pfam" id="PF13145"/>
    </source>
</evidence>
<dbReference type="PANTHER" id="PTHR47245:SF1">
    <property type="entry name" value="FOLDASE PROTEIN PRSA"/>
    <property type="match status" value="1"/>
</dbReference>
<evidence type="ECO:0000313" key="7">
    <source>
        <dbReference type="EMBL" id="HHJ64519.1"/>
    </source>
</evidence>
<evidence type="ECO:0000256" key="4">
    <source>
        <dbReference type="ARBA" id="ARBA00023110"/>
    </source>
</evidence>
<keyword evidence="5" id="KW-0413">Isomerase</keyword>
<dbReference type="SUPFAM" id="SSF54534">
    <property type="entry name" value="FKBP-like"/>
    <property type="match status" value="1"/>
</dbReference>
<dbReference type="EC" id="5.2.1.8" evidence="2"/>
<dbReference type="Gene3D" id="1.10.4030.10">
    <property type="entry name" value="Porin chaperone SurA, peptide-binding domain"/>
    <property type="match status" value="1"/>
</dbReference>
<dbReference type="EMBL" id="DRNB01000230">
    <property type="protein sequence ID" value="HHJ64519.1"/>
    <property type="molecule type" value="Genomic_DNA"/>
</dbReference>
<evidence type="ECO:0000256" key="2">
    <source>
        <dbReference type="ARBA" id="ARBA00013194"/>
    </source>
</evidence>
<protein>
    <recommendedName>
        <fullName evidence="2">peptidylprolyl isomerase</fullName>
        <ecNumber evidence="2">5.2.1.8</ecNumber>
    </recommendedName>
</protein>
<sequence>MLPALLLLLIFLSPAFPEVIARINGREVTREEFLRAFEVYRKEVLHFNPGKPTPEDRRRFFFEYIKGILVEEVAGDMGVSVSEEEVSERLRRWGRKEADPVLRRLIRKELLLEKIADRLTRDLRVTEEEIKVYYLLNRREFYLPSQIKLLRVLAEDREKAKKAYRLLRKGGRLRPEEGIRIGKERWYSLHSLPRKVRRKLYPYRKGVVSRPIRLETGYLILKITDRRKAGFLPLSEVRDRVRRKLLNVKKEEVLKSWFREVLKGYRLELYPQRLE</sequence>
<reference evidence="7" key="1">
    <citation type="journal article" date="2020" name="mSystems">
        <title>Genome- and Community-Level Interaction Insights into Carbon Utilization and Element Cycling Functions of Hydrothermarchaeota in Hydrothermal Sediment.</title>
        <authorList>
            <person name="Zhou Z."/>
            <person name="Liu Y."/>
            <person name="Xu W."/>
            <person name="Pan J."/>
            <person name="Luo Z.H."/>
            <person name="Li M."/>
        </authorList>
    </citation>
    <scope>NUCLEOTIDE SEQUENCE [LARGE SCALE GENOMIC DNA]</scope>
    <source>
        <strain evidence="7">HyVt-501</strain>
    </source>
</reference>
<dbReference type="Proteomes" id="UP000885792">
    <property type="component" value="Unassembled WGS sequence"/>
</dbReference>
<comment type="catalytic activity">
    <reaction evidence="1">
        <text>[protein]-peptidylproline (omega=180) = [protein]-peptidylproline (omega=0)</text>
        <dbReference type="Rhea" id="RHEA:16237"/>
        <dbReference type="Rhea" id="RHEA-COMP:10747"/>
        <dbReference type="Rhea" id="RHEA-COMP:10748"/>
        <dbReference type="ChEBI" id="CHEBI:83833"/>
        <dbReference type="ChEBI" id="CHEBI:83834"/>
        <dbReference type="EC" id="5.2.1.8"/>
    </reaction>
</comment>
<dbReference type="PANTHER" id="PTHR47245">
    <property type="entry name" value="PEPTIDYLPROLYL ISOMERASE"/>
    <property type="match status" value="1"/>
</dbReference>
<evidence type="ECO:0000256" key="5">
    <source>
        <dbReference type="ARBA" id="ARBA00023235"/>
    </source>
</evidence>
<keyword evidence="3" id="KW-0732">Signal</keyword>
<dbReference type="InterPro" id="IPR000297">
    <property type="entry name" value="PPIase_PpiC"/>
</dbReference>
<evidence type="ECO:0000256" key="3">
    <source>
        <dbReference type="ARBA" id="ARBA00022729"/>
    </source>
</evidence>